<accession>A0A0H2MGI1</accession>
<organism evidence="4 5">
    <name type="scientific">Kiloniella spongiae</name>
    <dbReference type="NCBI Taxonomy" id="1489064"/>
    <lineage>
        <taxon>Bacteria</taxon>
        <taxon>Pseudomonadati</taxon>
        <taxon>Pseudomonadota</taxon>
        <taxon>Alphaproteobacteria</taxon>
        <taxon>Rhodospirillales</taxon>
        <taxon>Kiloniellaceae</taxon>
        <taxon>Kiloniella</taxon>
    </lineage>
</organism>
<reference evidence="4 5" key="1">
    <citation type="submission" date="2015-03" db="EMBL/GenBank/DDBJ databases">
        <title>Genome Sequence of Kiloniella spongiae MEBiC09566, isolated from a marine sponge.</title>
        <authorList>
            <person name="Shao Z."/>
            <person name="Wang L."/>
            <person name="Li X."/>
        </authorList>
    </citation>
    <scope>NUCLEOTIDE SEQUENCE [LARGE SCALE GENOMIC DNA]</scope>
    <source>
        <strain evidence="4 5">MEBiC09566</strain>
    </source>
</reference>
<dbReference type="SUPFAM" id="SSF53335">
    <property type="entry name" value="S-adenosyl-L-methionine-dependent methyltransferases"/>
    <property type="match status" value="1"/>
</dbReference>
<dbReference type="OrthoDB" id="9804312at2"/>
<dbReference type="Proteomes" id="UP000035444">
    <property type="component" value="Unassembled WGS sequence"/>
</dbReference>
<evidence type="ECO:0000256" key="2">
    <source>
        <dbReference type="ARBA" id="ARBA00022679"/>
    </source>
</evidence>
<sequence>MTKQNSTLAYYEENAVAYAARDFAGTFEEYRDLFVSRVQARFQESLQLPNRKQTKPQVLELGSGSGRDAQAFLAHGFDVTLLDGSAELAEIAKKRTGLDVLVRDFEDLYFDAEFDGVWAAASLLHVPSDKLPGVLKTIARSLQDSGVFVASFKEGNHDWVDGLGRYFCAMTESHLTDFITNSGFELIAIDKRKGQGSDGKPTVWLWVIARKQIADI</sequence>
<dbReference type="InterPro" id="IPR041698">
    <property type="entry name" value="Methyltransf_25"/>
</dbReference>
<gene>
    <name evidence="4" type="ORF">WH96_05025</name>
</gene>
<evidence type="ECO:0000313" key="5">
    <source>
        <dbReference type="Proteomes" id="UP000035444"/>
    </source>
</evidence>
<evidence type="ECO:0000313" key="4">
    <source>
        <dbReference type="EMBL" id="KLN61694.1"/>
    </source>
</evidence>
<name>A0A0H2MGI1_9PROT</name>
<dbReference type="AlphaFoldDB" id="A0A0H2MGI1"/>
<evidence type="ECO:0000256" key="1">
    <source>
        <dbReference type="ARBA" id="ARBA00022603"/>
    </source>
</evidence>
<evidence type="ECO:0000259" key="3">
    <source>
        <dbReference type="Pfam" id="PF13649"/>
    </source>
</evidence>
<dbReference type="RefSeq" id="WP_047763029.1">
    <property type="nucleotide sequence ID" value="NZ_LAQL01000003.1"/>
</dbReference>
<dbReference type="PANTHER" id="PTHR43861">
    <property type="entry name" value="TRANS-ACONITATE 2-METHYLTRANSFERASE-RELATED"/>
    <property type="match status" value="1"/>
</dbReference>
<proteinExistence type="predicted"/>
<protein>
    <recommendedName>
        <fullName evidence="3">Methyltransferase domain-containing protein</fullName>
    </recommendedName>
</protein>
<feature type="domain" description="Methyltransferase" evidence="3">
    <location>
        <begin position="58"/>
        <end position="146"/>
    </location>
</feature>
<keyword evidence="2" id="KW-0808">Transferase</keyword>
<dbReference type="STRING" id="1489064.WH96_05025"/>
<dbReference type="GO" id="GO:0032259">
    <property type="term" value="P:methylation"/>
    <property type="evidence" value="ECO:0007669"/>
    <property type="project" value="UniProtKB-KW"/>
</dbReference>
<dbReference type="InterPro" id="IPR029063">
    <property type="entry name" value="SAM-dependent_MTases_sf"/>
</dbReference>
<keyword evidence="1" id="KW-0489">Methyltransferase</keyword>
<dbReference type="Pfam" id="PF13649">
    <property type="entry name" value="Methyltransf_25"/>
    <property type="match status" value="1"/>
</dbReference>
<dbReference type="PANTHER" id="PTHR43861:SF1">
    <property type="entry name" value="TRANS-ACONITATE 2-METHYLTRANSFERASE"/>
    <property type="match status" value="1"/>
</dbReference>
<dbReference type="GO" id="GO:0008168">
    <property type="term" value="F:methyltransferase activity"/>
    <property type="evidence" value="ECO:0007669"/>
    <property type="project" value="UniProtKB-KW"/>
</dbReference>
<dbReference type="EMBL" id="LAQL01000003">
    <property type="protein sequence ID" value="KLN61694.1"/>
    <property type="molecule type" value="Genomic_DNA"/>
</dbReference>
<dbReference type="Gene3D" id="3.40.50.150">
    <property type="entry name" value="Vaccinia Virus protein VP39"/>
    <property type="match status" value="1"/>
</dbReference>
<comment type="caution">
    <text evidence="4">The sequence shown here is derived from an EMBL/GenBank/DDBJ whole genome shotgun (WGS) entry which is preliminary data.</text>
</comment>
<dbReference type="CDD" id="cd02440">
    <property type="entry name" value="AdoMet_MTases"/>
    <property type="match status" value="1"/>
</dbReference>
<keyword evidence="5" id="KW-1185">Reference proteome</keyword>